<feature type="compositionally biased region" description="Gly residues" evidence="1">
    <location>
        <begin position="187"/>
        <end position="200"/>
    </location>
</feature>
<feature type="region of interest" description="Disordered" evidence="1">
    <location>
        <begin position="361"/>
        <end position="486"/>
    </location>
</feature>
<protein>
    <submittedName>
        <fullName evidence="2">Uncharacterized protein</fullName>
    </submittedName>
</protein>
<feature type="region of interest" description="Disordered" evidence="1">
    <location>
        <begin position="315"/>
        <end position="346"/>
    </location>
</feature>
<feature type="compositionally biased region" description="Low complexity" evidence="1">
    <location>
        <begin position="393"/>
        <end position="431"/>
    </location>
</feature>
<accession>A0A2J7ZZ84</accession>
<comment type="caution">
    <text evidence="2">The sequence shown here is derived from an EMBL/GenBank/DDBJ whole genome shotgun (WGS) entry which is preliminary data.</text>
</comment>
<proteinExistence type="predicted"/>
<keyword evidence="3" id="KW-1185">Reference proteome</keyword>
<feature type="compositionally biased region" description="Gly residues" evidence="1">
    <location>
        <begin position="474"/>
        <end position="486"/>
    </location>
</feature>
<feature type="region of interest" description="Disordered" evidence="1">
    <location>
        <begin position="174"/>
        <end position="275"/>
    </location>
</feature>
<feature type="compositionally biased region" description="Low complexity" evidence="1">
    <location>
        <begin position="175"/>
        <end position="186"/>
    </location>
</feature>
<gene>
    <name evidence="2" type="ORF">TSOC_008159</name>
</gene>
<feature type="region of interest" description="Disordered" evidence="1">
    <location>
        <begin position="1"/>
        <end position="22"/>
    </location>
</feature>
<dbReference type="EMBL" id="PGGS01000296">
    <property type="protein sequence ID" value="PNH05558.1"/>
    <property type="molecule type" value="Genomic_DNA"/>
</dbReference>
<feature type="compositionally biased region" description="Gly residues" evidence="1">
    <location>
        <begin position="239"/>
        <end position="260"/>
    </location>
</feature>
<organism evidence="2 3">
    <name type="scientific">Tetrabaena socialis</name>
    <dbReference type="NCBI Taxonomy" id="47790"/>
    <lineage>
        <taxon>Eukaryota</taxon>
        <taxon>Viridiplantae</taxon>
        <taxon>Chlorophyta</taxon>
        <taxon>core chlorophytes</taxon>
        <taxon>Chlorophyceae</taxon>
        <taxon>CS clade</taxon>
        <taxon>Chlamydomonadales</taxon>
        <taxon>Tetrabaenaceae</taxon>
        <taxon>Tetrabaena</taxon>
    </lineage>
</organism>
<evidence type="ECO:0000313" key="3">
    <source>
        <dbReference type="Proteomes" id="UP000236333"/>
    </source>
</evidence>
<reference evidence="2 3" key="1">
    <citation type="journal article" date="2017" name="Mol. Biol. Evol.">
        <title>The 4-celled Tetrabaena socialis nuclear genome reveals the essential components for genetic control of cell number at the origin of multicellularity in the volvocine lineage.</title>
        <authorList>
            <person name="Featherston J."/>
            <person name="Arakaki Y."/>
            <person name="Hanschen E.R."/>
            <person name="Ferris P.J."/>
            <person name="Michod R.E."/>
            <person name="Olson B.J.S.C."/>
            <person name="Nozaki H."/>
            <person name="Durand P.M."/>
        </authorList>
    </citation>
    <scope>NUCLEOTIDE SEQUENCE [LARGE SCALE GENOMIC DNA]</scope>
    <source>
        <strain evidence="2 3">NIES-571</strain>
    </source>
</reference>
<dbReference type="OrthoDB" id="546117at2759"/>
<feature type="compositionally biased region" description="Low complexity" evidence="1">
    <location>
        <begin position="264"/>
        <end position="275"/>
    </location>
</feature>
<evidence type="ECO:0000313" key="2">
    <source>
        <dbReference type="EMBL" id="PNH05558.1"/>
    </source>
</evidence>
<feature type="compositionally biased region" description="Low complexity" evidence="1">
    <location>
        <begin position="464"/>
        <end position="473"/>
    </location>
</feature>
<dbReference type="Proteomes" id="UP000236333">
    <property type="component" value="Unassembled WGS sequence"/>
</dbReference>
<sequence>MDRMRHDDRGAGAPEGAPAPTLDQVYAAIMSQKRTAQELPQEPPARGAEPAAVRFRSGMGASLRNGTLEQLLLEGLVAGSDDGQGGPLAIMRSNTMENILRDTASGGKDLQDLMLDWNHHLPEEHKFVEGLASDMEAIDAAPPDVLTMRRTFTLERILSGAENDIAGMLRANHHQQQLLQRQQSGAAGSGGAAGSSGGEAAGDAAPPGRPGSRTDKPQCAESLHRLAASSGPGTQPRPGLGGGGAAGANGGAAAGGGGGPMGPPSSRGPGGLLRAAGGSGRFVSAAAALAAEDEEALPRSPKRARLLQHVKAEAAGGVGSAGPGPERTWSKADACLGAGPGPDRSMSASLLDLAKAAAALDGGDLDEGGSQGEREQQGPGTAPDEEGERGEEQQQQQQQEAGESDGAGAEAKAAARAAGSDAQPAVGAGPPEEGGTGRQAEGARKGGGPSALDRSNSGVVSPRPGSAAPAAALPGGGGAAGGPGPAAGEGGIAELLRSLSGIKPGQVGGAPLGRSPGLPLQDTKMMQRLQAEVDRLQRDNEALNGHLELVLSQVDIVQQRNTRMKQMLLEACRAKGIQADMSLLNMSLQHHRTQPMTDAQTTRVAASILGLNGGNVLASVQQMISIFFAECSAAGVMGPR</sequence>
<feature type="compositionally biased region" description="Low complexity" evidence="1">
    <location>
        <begin position="11"/>
        <end position="20"/>
    </location>
</feature>
<evidence type="ECO:0000256" key="1">
    <source>
        <dbReference type="SAM" id="MobiDB-lite"/>
    </source>
</evidence>
<name>A0A2J7ZZ84_9CHLO</name>
<feature type="compositionally biased region" description="Basic and acidic residues" evidence="1">
    <location>
        <begin position="212"/>
        <end position="224"/>
    </location>
</feature>
<feature type="compositionally biased region" description="Basic and acidic residues" evidence="1">
    <location>
        <begin position="1"/>
        <end position="10"/>
    </location>
</feature>
<dbReference type="AlphaFoldDB" id="A0A2J7ZZ84"/>